<dbReference type="GO" id="GO:0006310">
    <property type="term" value="P:DNA recombination"/>
    <property type="evidence" value="ECO:0007669"/>
    <property type="project" value="UniProtKB-KW"/>
</dbReference>
<keyword evidence="2" id="KW-0233">DNA recombination</keyword>
<dbReference type="Pfam" id="PF00589">
    <property type="entry name" value="Phage_integrase"/>
    <property type="match status" value="1"/>
</dbReference>
<keyword evidence="1" id="KW-0229">DNA integration</keyword>
<dbReference type="RefSeq" id="WP_012549767.1">
    <property type="nucleotide sequence ID" value="NC_011312.1"/>
</dbReference>
<dbReference type="SUPFAM" id="SSF56349">
    <property type="entry name" value="DNA breaking-rejoining enzymes"/>
    <property type="match status" value="1"/>
</dbReference>
<dbReference type="eggNOG" id="COG0582">
    <property type="taxonomic scope" value="Bacteria"/>
</dbReference>
<dbReference type="EMBL" id="FM178379">
    <property type="protein sequence ID" value="CAQ78693.1"/>
    <property type="molecule type" value="Genomic_DNA"/>
</dbReference>
<dbReference type="InterPro" id="IPR057084">
    <property type="entry name" value="Int_N"/>
</dbReference>
<dbReference type="InterPro" id="IPR013762">
    <property type="entry name" value="Integrase-like_cat_sf"/>
</dbReference>
<dbReference type="Proteomes" id="UP000001730">
    <property type="component" value="Chromosome 1"/>
</dbReference>
<dbReference type="Pfam" id="PF24624">
    <property type="entry name" value="Int_N"/>
    <property type="match status" value="1"/>
</dbReference>
<reference evidence="4 5" key="1">
    <citation type="journal article" date="2008" name="BMC Genomics">
        <title>The genome sequence of the fish pathogen Aliivibrio salmonicida strain LFI1238 shows extensive evidence of gene decay.</title>
        <authorList>
            <person name="Hjerde E."/>
            <person name="Lorentzen M.S."/>
            <person name="Holden M.T."/>
            <person name="Seeger K."/>
            <person name="Paulsen S."/>
            <person name="Bason N."/>
            <person name="Churcher C."/>
            <person name="Harris D."/>
            <person name="Norbertczak H."/>
            <person name="Quail M.A."/>
            <person name="Sanders S."/>
            <person name="Thurston S."/>
            <person name="Parkhill J."/>
            <person name="Willassen N.P."/>
            <person name="Thomson N.R."/>
        </authorList>
    </citation>
    <scope>NUCLEOTIDE SEQUENCE [LARGE SCALE GENOMIC DNA]</scope>
    <source>
        <strain evidence="4 5">LFI1238</strain>
    </source>
</reference>
<dbReference type="PROSITE" id="PS51898">
    <property type="entry name" value="TYR_RECOMBINASE"/>
    <property type="match status" value="1"/>
</dbReference>
<organism evidence="4 5">
    <name type="scientific">Aliivibrio salmonicida (strain LFI1238)</name>
    <name type="common">Vibrio salmonicida (strain LFI1238)</name>
    <dbReference type="NCBI Taxonomy" id="316275"/>
    <lineage>
        <taxon>Bacteria</taxon>
        <taxon>Pseudomonadati</taxon>
        <taxon>Pseudomonadota</taxon>
        <taxon>Gammaproteobacteria</taxon>
        <taxon>Vibrionales</taxon>
        <taxon>Vibrionaceae</taxon>
        <taxon>Aliivibrio</taxon>
    </lineage>
</organism>
<evidence type="ECO:0000313" key="4">
    <source>
        <dbReference type="EMBL" id="CAQ78693.1"/>
    </source>
</evidence>
<proteinExistence type="predicted"/>
<dbReference type="PANTHER" id="PTHR30349:SF93">
    <property type="entry name" value="FELS-2 PROPHAGE PROTEIN"/>
    <property type="match status" value="1"/>
</dbReference>
<dbReference type="CDD" id="cd00796">
    <property type="entry name" value="INT_Rci_Hp1_C"/>
    <property type="match status" value="1"/>
</dbReference>
<feature type="domain" description="Tyr recombinase" evidence="3">
    <location>
        <begin position="173"/>
        <end position="333"/>
    </location>
</feature>
<dbReference type="Gene3D" id="1.10.443.10">
    <property type="entry name" value="Intergrase catalytic core"/>
    <property type="match status" value="1"/>
</dbReference>
<name>B6EIP9_ALISL</name>
<keyword evidence="5" id="KW-1185">Reference proteome</keyword>
<accession>B6EIP9</accession>
<dbReference type="GO" id="GO:0015074">
    <property type="term" value="P:DNA integration"/>
    <property type="evidence" value="ECO:0007669"/>
    <property type="project" value="UniProtKB-KW"/>
</dbReference>
<evidence type="ECO:0000259" key="3">
    <source>
        <dbReference type="PROSITE" id="PS51898"/>
    </source>
</evidence>
<dbReference type="GO" id="GO:0003677">
    <property type="term" value="F:DNA binding"/>
    <property type="evidence" value="ECO:0007669"/>
    <property type="project" value="InterPro"/>
</dbReference>
<protein>
    <submittedName>
        <fullName evidence="4">Phage integrase</fullName>
    </submittedName>
</protein>
<sequence length="347" mass="40482">MTVKKLDTDTKKPWLCDIYPQGRNGKRVRKHFATKGEALAYEKFVLKEADTTPWAGKKIERRSLLDMIDMWQERHGQSLAHQKYTYRKLKVIALGMGDPIYTRLTPKHFLEYRTARLAGQITNLSGKKEPVSFRTCNIEHDLLNAVINELRRMEEWKCENPLQSVRQFKLHESEMEFLTMDEMKLLITDAENYETHDDMHKIIKLCLATGGRFLEVSKLTGSQLSKYKVTFTQTKGKKNRTVPISQDLYAEIYKEDSGPLFKIGYSTVYRFISKRVPRLTHQAAHVMRHTFASYYMMNGGNIIALQRILGHTDIKQTMRYAHLAPDHLEDVVTKNPLYIIKNDYKTD</sequence>
<dbReference type="InterPro" id="IPR050090">
    <property type="entry name" value="Tyrosine_recombinase_XerCD"/>
</dbReference>
<evidence type="ECO:0000256" key="1">
    <source>
        <dbReference type="ARBA" id="ARBA00022908"/>
    </source>
</evidence>
<dbReference type="AlphaFoldDB" id="B6EIP9"/>
<evidence type="ECO:0000256" key="2">
    <source>
        <dbReference type="ARBA" id="ARBA00023172"/>
    </source>
</evidence>
<evidence type="ECO:0000313" key="5">
    <source>
        <dbReference type="Proteomes" id="UP000001730"/>
    </source>
</evidence>
<dbReference type="HOGENOM" id="CLU_027562_44_0_6"/>
<dbReference type="InterPro" id="IPR011010">
    <property type="entry name" value="DNA_brk_join_enz"/>
</dbReference>
<dbReference type="KEGG" id="vsa:VSAL_I1008"/>
<dbReference type="InterPro" id="IPR002104">
    <property type="entry name" value="Integrase_catalytic"/>
</dbReference>
<gene>
    <name evidence="4" type="primary">int</name>
    <name evidence="4" type="ordered locus">VSAL_I1008</name>
</gene>
<dbReference type="PANTHER" id="PTHR30349">
    <property type="entry name" value="PHAGE INTEGRASE-RELATED"/>
    <property type="match status" value="1"/>
</dbReference>